<dbReference type="PANTHER" id="PTHR43739:SF5">
    <property type="entry name" value="EXO-ALPHA-SIALIDASE"/>
    <property type="match status" value="1"/>
</dbReference>
<dbReference type="PANTHER" id="PTHR43739">
    <property type="entry name" value="XYLOGLUCANASE (EUROFUNG)"/>
    <property type="match status" value="1"/>
</dbReference>
<protein>
    <recommendedName>
        <fullName evidence="3">Photosynthesis system II assembly factor Ycf48/Hcf136-like domain-containing protein</fullName>
    </recommendedName>
</protein>
<evidence type="ECO:0000313" key="2">
    <source>
        <dbReference type="Proteomes" id="UP000177610"/>
    </source>
</evidence>
<dbReference type="AlphaFoldDB" id="A0A1F5N9B5"/>
<dbReference type="SUPFAM" id="SSF110296">
    <property type="entry name" value="Oligoxyloglucan reducing end-specific cellobiohydrolase"/>
    <property type="match status" value="2"/>
</dbReference>
<accession>A0A1F5N9B5</accession>
<proteinExistence type="predicted"/>
<gene>
    <name evidence="1" type="ORF">A2717_01445</name>
</gene>
<sequence length="347" mass="36486">MQRFFILILGLSLTAASCNVFDLGGGTRGVFKSEDGGQTYSASNALLPKGDINSLPITALAFDPNNSEIVYAAAGAGMYKSEDGAKSWKYILSGISVGDLVLDPANGSTVYASGIVGKSGKIIKSVDGGTSWVDIYSEPSDSNTVLSITLARNNSSTILAGLNNGEIIRSTDAGRTWQTVKDLTNRVVDIEFDSSNIAYALAVQAGLYKSPDAGLSWIEVSSVLTEDNLFSSNNALPSVSAFNDLAIDPKQAGVVYLGTEEGLYRTVDSASNWSFLSLPVRNGALSVSSITVEPNNSNAVYASVASTIYKSVNGGLTWETKVLPTSSIIDSILINPSSSNIIYIGLR</sequence>
<organism evidence="1 2">
    <name type="scientific">Candidatus Doudnabacteria bacterium RIFCSPHIGHO2_01_FULL_41_86</name>
    <dbReference type="NCBI Taxonomy" id="1817821"/>
    <lineage>
        <taxon>Bacteria</taxon>
        <taxon>Candidatus Doudnaibacteriota</taxon>
    </lineage>
</organism>
<evidence type="ECO:0000313" key="1">
    <source>
        <dbReference type="EMBL" id="OGE74194.1"/>
    </source>
</evidence>
<dbReference type="CDD" id="cd15482">
    <property type="entry name" value="Sialidase_non-viral"/>
    <property type="match status" value="1"/>
</dbReference>
<dbReference type="InterPro" id="IPR015943">
    <property type="entry name" value="WD40/YVTN_repeat-like_dom_sf"/>
</dbReference>
<comment type="caution">
    <text evidence="1">The sequence shown here is derived from an EMBL/GenBank/DDBJ whole genome shotgun (WGS) entry which is preliminary data.</text>
</comment>
<dbReference type="EMBL" id="MFEH01000001">
    <property type="protein sequence ID" value="OGE74194.1"/>
    <property type="molecule type" value="Genomic_DNA"/>
</dbReference>
<dbReference type="InterPro" id="IPR052025">
    <property type="entry name" value="Xyloglucanase_GH74"/>
</dbReference>
<dbReference type="STRING" id="1817821.A2717_01445"/>
<evidence type="ECO:0008006" key="3">
    <source>
        <dbReference type="Google" id="ProtNLM"/>
    </source>
</evidence>
<dbReference type="Gene3D" id="2.130.10.10">
    <property type="entry name" value="YVTN repeat-like/Quinoprotein amine dehydrogenase"/>
    <property type="match status" value="2"/>
</dbReference>
<reference evidence="1 2" key="1">
    <citation type="journal article" date="2016" name="Nat. Commun.">
        <title>Thousands of microbial genomes shed light on interconnected biogeochemical processes in an aquifer system.</title>
        <authorList>
            <person name="Anantharaman K."/>
            <person name="Brown C.T."/>
            <person name="Hug L.A."/>
            <person name="Sharon I."/>
            <person name="Castelle C.J."/>
            <person name="Probst A.J."/>
            <person name="Thomas B.C."/>
            <person name="Singh A."/>
            <person name="Wilkins M.J."/>
            <person name="Karaoz U."/>
            <person name="Brodie E.L."/>
            <person name="Williams K.H."/>
            <person name="Hubbard S.S."/>
            <person name="Banfield J.F."/>
        </authorList>
    </citation>
    <scope>NUCLEOTIDE SEQUENCE [LARGE SCALE GENOMIC DNA]</scope>
</reference>
<dbReference type="PROSITE" id="PS51257">
    <property type="entry name" value="PROKAR_LIPOPROTEIN"/>
    <property type="match status" value="1"/>
</dbReference>
<dbReference type="Proteomes" id="UP000177610">
    <property type="component" value="Unassembled WGS sequence"/>
</dbReference>
<name>A0A1F5N9B5_9BACT</name>
<dbReference type="GO" id="GO:0010411">
    <property type="term" value="P:xyloglucan metabolic process"/>
    <property type="evidence" value="ECO:0007669"/>
    <property type="project" value="TreeGrafter"/>
</dbReference>